<dbReference type="EC" id="2.7.7.60" evidence="7"/>
<organism evidence="8 9">
    <name type="scientific">Listeria floridensis FSL S10-1187</name>
    <dbReference type="NCBI Taxonomy" id="1265817"/>
    <lineage>
        <taxon>Bacteria</taxon>
        <taxon>Bacillati</taxon>
        <taxon>Bacillota</taxon>
        <taxon>Bacilli</taxon>
        <taxon>Bacillales</taxon>
        <taxon>Listeriaceae</taxon>
        <taxon>Listeria</taxon>
    </lineage>
</organism>
<dbReference type="PANTHER" id="PTHR32125:SF4">
    <property type="entry name" value="2-C-METHYL-D-ERYTHRITOL 4-PHOSPHATE CYTIDYLYLTRANSFERASE, CHLOROPLASTIC"/>
    <property type="match status" value="1"/>
</dbReference>
<dbReference type="InterPro" id="IPR001228">
    <property type="entry name" value="IspD"/>
</dbReference>
<comment type="function">
    <text evidence="7">Catalyzes the formation of 4-diphosphocytidyl-2-C-methyl-D-erythritol from CTP and 2-C-methyl-D-erythritol 4-phosphate (MEP).</text>
</comment>
<dbReference type="PROSITE" id="PS01295">
    <property type="entry name" value="ISPD"/>
    <property type="match status" value="1"/>
</dbReference>
<dbReference type="InterPro" id="IPR050088">
    <property type="entry name" value="IspD/TarI_cytidylyltransf_bact"/>
</dbReference>
<comment type="pathway">
    <text evidence="2 7">Isoprenoid biosynthesis; isopentenyl diphosphate biosynthesis via DXP pathway; isopentenyl diphosphate from 1-deoxy-D-xylulose 5-phosphate: step 2/6.</text>
</comment>
<dbReference type="EMBL" id="AODF01000001">
    <property type="protein sequence ID" value="EUJ33857.1"/>
    <property type="molecule type" value="Genomic_DNA"/>
</dbReference>
<keyword evidence="4 7" id="KW-0808">Transferase</keyword>
<evidence type="ECO:0000256" key="3">
    <source>
        <dbReference type="ARBA" id="ARBA00009789"/>
    </source>
</evidence>
<keyword evidence="6 7" id="KW-0414">Isoprene biosynthesis</keyword>
<accession>A0ABN0RJ18</accession>
<feature type="site" description="Positions MEP for the nucleophilic attack" evidence="7">
    <location>
        <position position="153"/>
    </location>
</feature>
<feature type="site" description="Transition state stabilizer" evidence="7">
    <location>
        <position position="15"/>
    </location>
</feature>
<dbReference type="GO" id="GO:0050518">
    <property type="term" value="F:2-C-methyl-D-erythritol 4-phosphate cytidylyltransferase activity"/>
    <property type="evidence" value="ECO:0007669"/>
    <property type="project" value="UniProtKB-EC"/>
</dbReference>
<dbReference type="Proteomes" id="UP000019249">
    <property type="component" value="Unassembled WGS sequence"/>
</dbReference>
<evidence type="ECO:0000256" key="2">
    <source>
        <dbReference type="ARBA" id="ARBA00004787"/>
    </source>
</evidence>
<dbReference type="InterPro" id="IPR034683">
    <property type="entry name" value="IspD/TarI"/>
</dbReference>
<sequence length="231" mass="26097">MDYELIFLAAGQGKRMNMEQNKMWLELSGEPLFVHALKPFLQDERCKHIVIVCREEETEQIQGALDRLGEQLAEIELVHGGSERQYSVRNGLRKCGRAEIVLVHDGARPFVTRDIVDRLLVGVREVGAAICGVQVKDTVKRVKKDLVAETLPREDLWQVQTPQAFKRELLVEAHEFASTSGFLGTDEASLVERLFVPIKVVLGSYLNMKVTTPEDLLFARVILDERGGDEQ</sequence>
<dbReference type="RefSeq" id="WP_036095793.1">
    <property type="nucleotide sequence ID" value="NZ_AODF01000001.1"/>
</dbReference>
<evidence type="ECO:0000256" key="4">
    <source>
        <dbReference type="ARBA" id="ARBA00022679"/>
    </source>
</evidence>
<feature type="site" description="Positions MEP for the nucleophilic attack" evidence="7">
    <location>
        <position position="209"/>
    </location>
</feature>
<feature type="site" description="Transition state stabilizer" evidence="7">
    <location>
        <position position="22"/>
    </location>
</feature>
<dbReference type="InterPro" id="IPR029044">
    <property type="entry name" value="Nucleotide-diphossugar_trans"/>
</dbReference>
<dbReference type="Pfam" id="PF01128">
    <property type="entry name" value="IspD"/>
    <property type="match status" value="1"/>
</dbReference>
<evidence type="ECO:0000256" key="5">
    <source>
        <dbReference type="ARBA" id="ARBA00022695"/>
    </source>
</evidence>
<evidence type="ECO:0000313" key="8">
    <source>
        <dbReference type="EMBL" id="EUJ33857.1"/>
    </source>
</evidence>
<comment type="similarity">
    <text evidence="3 7">Belongs to the IspD/TarI cytidylyltransferase family. IspD subfamily.</text>
</comment>
<dbReference type="SUPFAM" id="SSF53448">
    <property type="entry name" value="Nucleotide-diphospho-sugar transferases"/>
    <property type="match status" value="1"/>
</dbReference>
<gene>
    <name evidence="7" type="primary">ispD</name>
    <name evidence="8" type="ORF">MFLO_01485</name>
</gene>
<name>A0ABN0RJ18_9LIST</name>
<comment type="caution">
    <text evidence="8">The sequence shown here is derived from an EMBL/GenBank/DDBJ whole genome shotgun (WGS) entry which is preliminary data.</text>
</comment>
<proteinExistence type="inferred from homology"/>
<keyword evidence="9" id="KW-1185">Reference proteome</keyword>
<evidence type="ECO:0000256" key="1">
    <source>
        <dbReference type="ARBA" id="ARBA00001282"/>
    </source>
</evidence>
<comment type="catalytic activity">
    <reaction evidence="1 7">
        <text>2-C-methyl-D-erythritol 4-phosphate + CTP + H(+) = 4-CDP-2-C-methyl-D-erythritol + diphosphate</text>
        <dbReference type="Rhea" id="RHEA:13429"/>
        <dbReference type="ChEBI" id="CHEBI:15378"/>
        <dbReference type="ChEBI" id="CHEBI:33019"/>
        <dbReference type="ChEBI" id="CHEBI:37563"/>
        <dbReference type="ChEBI" id="CHEBI:57823"/>
        <dbReference type="ChEBI" id="CHEBI:58262"/>
        <dbReference type="EC" id="2.7.7.60"/>
    </reaction>
</comment>
<dbReference type="HAMAP" id="MF_00108">
    <property type="entry name" value="IspD"/>
    <property type="match status" value="1"/>
</dbReference>
<evidence type="ECO:0000256" key="7">
    <source>
        <dbReference type="HAMAP-Rule" id="MF_00108"/>
    </source>
</evidence>
<evidence type="ECO:0000313" key="9">
    <source>
        <dbReference type="Proteomes" id="UP000019249"/>
    </source>
</evidence>
<dbReference type="PANTHER" id="PTHR32125">
    <property type="entry name" value="2-C-METHYL-D-ERYTHRITOL 4-PHOSPHATE CYTIDYLYLTRANSFERASE, CHLOROPLASTIC"/>
    <property type="match status" value="1"/>
</dbReference>
<dbReference type="NCBIfam" id="TIGR00453">
    <property type="entry name" value="ispD"/>
    <property type="match status" value="1"/>
</dbReference>
<keyword evidence="5 7" id="KW-0548">Nucleotidyltransferase</keyword>
<evidence type="ECO:0000256" key="6">
    <source>
        <dbReference type="ARBA" id="ARBA00023229"/>
    </source>
</evidence>
<dbReference type="InterPro" id="IPR018294">
    <property type="entry name" value="ISPD_synthase_CS"/>
</dbReference>
<protein>
    <recommendedName>
        <fullName evidence="7">2-C-methyl-D-erythritol 4-phosphate cytidylyltransferase</fullName>
        <ecNumber evidence="7">2.7.7.60</ecNumber>
    </recommendedName>
    <alternativeName>
        <fullName evidence="7">4-diphosphocytidyl-2C-methyl-D-erythritol synthase</fullName>
    </alternativeName>
    <alternativeName>
        <fullName evidence="7">MEP cytidylyltransferase</fullName>
        <shortName evidence="7">MCT</shortName>
    </alternativeName>
</protein>
<reference evidence="8 9" key="1">
    <citation type="journal article" date="2014" name="Int. J. Syst. Evol. Microbiol.">
        <title>Listeria floridensis sp. nov., Listeria aquatica sp. nov., Listeria cornellensis sp. nov., Listeria riparia sp. nov. and Listeria grandensis sp. nov., from agricultural and natural environments.</title>
        <authorList>
            <person name="den Bakker H.C."/>
            <person name="Warchocki S."/>
            <person name="Wright E.M."/>
            <person name="Allred A.F."/>
            <person name="Ahlstrom C."/>
            <person name="Manuel C.S."/>
            <person name="Stasiewicz M.J."/>
            <person name="Burrell A."/>
            <person name="Roof S."/>
            <person name="Strawn L."/>
            <person name="Fortes E.D."/>
            <person name="Nightingale K.K."/>
            <person name="Kephart D."/>
            <person name="Wiedmann M."/>
        </authorList>
    </citation>
    <scope>NUCLEOTIDE SEQUENCE [LARGE SCALE GENOMIC DNA]</scope>
    <source>
        <strain evidence="8 9">FSL S10-1187</strain>
    </source>
</reference>
<dbReference type="CDD" id="cd02516">
    <property type="entry name" value="CDP-ME_synthetase"/>
    <property type="match status" value="1"/>
</dbReference>
<dbReference type="Gene3D" id="3.90.550.10">
    <property type="entry name" value="Spore Coat Polysaccharide Biosynthesis Protein SpsA, Chain A"/>
    <property type="match status" value="1"/>
</dbReference>